<dbReference type="EMBL" id="JAGKQM010000016">
    <property type="protein sequence ID" value="KAH0875275.1"/>
    <property type="molecule type" value="Genomic_DNA"/>
</dbReference>
<evidence type="ECO:0000256" key="1">
    <source>
        <dbReference type="SAM" id="Phobius"/>
    </source>
</evidence>
<evidence type="ECO:0000313" key="3">
    <source>
        <dbReference type="Proteomes" id="UP000824890"/>
    </source>
</evidence>
<feature type="transmembrane region" description="Helical" evidence="1">
    <location>
        <begin position="145"/>
        <end position="167"/>
    </location>
</feature>
<accession>A0ABQ7Z582</accession>
<keyword evidence="1" id="KW-1133">Transmembrane helix</keyword>
<keyword evidence="3" id="KW-1185">Reference proteome</keyword>
<feature type="non-terminal residue" evidence="2">
    <location>
        <position position="1"/>
    </location>
</feature>
<comment type="caution">
    <text evidence="2">The sequence shown here is derived from an EMBL/GenBank/DDBJ whole genome shotgun (WGS) entry which is preliminary data.</text>
</comment>
<proteinExistence type="predicted"/>
<reference evidence="2 3" key="1">
    <citation type="submission" date="2021-05" db="EMBL/GenBank/DDBJ databases">
        <title>Genome Assembly of Synthetic Allotetraploid Brassica napus Reveals Homoeologous Exchanges between Subgenomes.</title>
        <authorList>
            <person name="Davis J.T."/>
        </authorList>
    </citation>
    <scope>NUCLEOTIDE SEQUENCE [LARGE SCALE GENOMIC DNA]</scope>
    <source>
        <strain evidence="3">cv. Da-Ae</strain>
        <tissue evidence="2">Seedling</tissue>
    </source>
</reference>
<keyword evidence="1" id="KW-0472">Membrane</keyword>
<gene>
    <name evidence="2" type="ORF">HID58_072637</name>
</gene>
<evidence type="ECO:0000313" key="2">
    <source>
        <dbReference type="EMBL" id="KAH0875275.1"/>
    </source>
</evidence>
<protein>
    <submittedName>
        <fullName evidence="2">Uncharacterized protein</fullName>
    </submittedName>
</protein>
<name>A0ABQ7Z582_BRANA</name>
<keyword evidence="1" id="KW-0812">Transmembrane</keyword>
<dbReference type="Proteomes" id="UP000824890">
    <property type="component" value="Unassembled WGS sequence"/>
</dbReference>
<sequence length="179" mass="20841">KSQLPVYVENTYWCRQIKTHPDETITKAGINGSITEFPLTAARYKRKWPRIFSTKGFTTQSYYQHCLTSFTGNRCLGRNKTAPYMSPFQPGFLLDSSKLQTPFSLMMMLPSHHYLRLEQTTHLQHLDPHQLMHKRLGQVDKLDSLYLFASLFLPHFYFFDLISSLFIMSSSLVTISMCD</sequence>
<organism evidence="2 3">
    <name type="scientific">Brassica napus</name>
    <name type="common">Rape</name>
    <dbReference type="NCBI Taxonomy" id="3708"/>
    <lineage>
        <taxon>Eukaryota</taxon>
        <taxon>Viridiplantae</taxon>
        <taxon>Streptophyta</taxon>
        <taxon>Embryophyta</taxon>
        <taxon>Tracheophyta</taxon>
        <taxon>Spermatophyta</taxon>
        <taxon>Magnoliopsida</taxon>
        <taxon>eudicotyledons</taxon>
        <taxon>Gunneridae</taxon>
        <taxon>Pentapetalae</taxon>
        <taxon>rosids</taxon>
        <taxon>malvids</taxon>
        <taxon>Brassicales</taxon>
        <taxon>Brassicaceae</taxon>
        <taxon>Brassiceae</taxon>
        <taxon>Brassica</taxon>
    </lineage>
</organism>